<protein>
    <submittedName>
        <fullName evidence="2">Uncharacterized protein</fullName>
    </submittedName>
</protein>
<feature type="compositionally biased region" description="Basic and acidic residues" evidence="1">
    <location>
        <begin position="966"/>
        <end position="986"/>
    </location>
</feature>
<evidence type="ECO:0000313" key="3">
    <source>
        <dbReference type="Proteomes" id="UP001159363"/>
    </source>
</evidence>
<sequence>MIAESFGATAWGSGVAELFNEDDVDRMFVFWACTKHQIIAKKNHLADRVKEWGAQGSSLRWKNACTGLKGKEGSGVARKQLVFVSISAIKGEEYPRHFRVHRLERHPDPLRPCPLNPTPPFLPPPQMTNLIRAVPPAVACEIATISPFEYSNGRPRLRRQISSRMPLAMARVPNLWRPGRCSLRRAEVVAPTAEGRAIHRVATTSSDAHIKRRLVPGVTDSREGRVCKSASRRRRTTEDTSASQLRGHQDHPTTEELRAWSINYSMAGESRFPVQRYEHCCRALGRGLYLLAHVIEARRGDEMMPAYVPHVSVSAASRQCNHVVAVTATARVCLRACSRHAELAASIARSPPTGFFAAGSPVSTAPPFQRRSVFTAIALIGSRDLVVKSCSSSFQLVLRRTLHENTKTIKKDGEVEISVAKREWNAECADYITAGNAAKEAFVVETLRQQDVQRWGRAVHRHASSLQPTASWTRSVSLITKLIVPVIVHNRLDGGRHLHFLQNLLPEYSEDVPLARMHLRQDGGPAHSTRPVTQVLNETYPGQNALATGRRPCTFHTTSGADALRNIVRLKSARATHAVLIVKLQVELPRYCVWYGMDSITAPQAQESRDGGKIIRLCLKYPALTLALMELSRHRKSQKHRIANFHQYTPVLRVAVGFVTGAHLKNETSGKCTSVNCTQMYLNKLMQHMVLRREWHYRHLWSNAGMKGREEKEDTGENPPTSSIVRHESHIRKLRGIRVIPNTSPVVGTHRDTIFRTRAFLHSTVLCDMTLGFPNSRIVHQRSVSSNVKIALAYLSLGEAFKIEVDLLSTLSQIPHLTLCAKTYVFIRSELDTTFSSDMRVDLYQTVWMLVTVIRLDCTLVTSLGVILKTEVITGSFLYRPVICSQEEGIEVFFGVGGGGGGVGGRIRKSFVSGHVTLLLEHLASSVDSLQSPRVRAAAVQSPPRTMATRSSEGGTKRNTPPPPFRESRRNKMLDYREAERPMEVL</sequence>
<proteinExistence type="predicted"/>
<gene>
    <name evidence="2" type="ORF">PR048_031615</name>
</gene>
<evidence type="ECO:0000313" key="2">
    <source>
        <dbReference type="EMBL" id="KAJ8867810.1"/>
    </source>
</evidence>
<feature type="compositionally biased region" description="Polar residues" evidence="1">
    <location>
        <begin position="948"/>
        <end position="959"/>
    </location>
</feature>
<comment type="caution">
    <text evidence="2">The sequence shown here is derived from an EMBL/GenBank/DDBJ whole genome shotgun (WGS) entry which is preliminary data.</text>
</comment>
<keyword evidence="3" id="KW-1185">Reference proteome</keyword>
<feature type="region of interest" description="Disordered" evidence="1">
    <location>
        <begin position="221"/>
        <end position="253"/>
    </location>
</feature>
<feature type="region of interest" description="Disordered" evidence="1">
    <location>
        <begin position="707"/>
        <end position="726"/>
    </location>
</feature>
<accession>A0ABQ9G5R9</accession>
<name>A0ABQ9G5R9_9NEOP</name>
<feature type="region of interest" description="Disordered" evidence="1">
    <location>
        <begin position="934"/>
        <end position="986"/>
    </location>
</feature>
<evidence type="ECO:0000256" key="1">
    <source>
        <dbReference type="SAM" id="MobiDB-lite"/>
    </source>
</evidence>
<dbReference type="Proteomes" id="UP001159363">
    <property type="component" value="Chromosome 14"/>
</dbReference>
<dbReference type="EMBL" id="JARBHB010000015">
    <property type="protein sequence ID" value="KAJ8867810.1"/>
    <property type="molecule type" value="Genomic_DNA"/>
</dbReference>
<reference evidence="2 3" key="1">
    <citation type="submission" date="2023-02" db="EMBL/GenBank/DDBJ databases">
        <title>LHISI_Scaffold_Assembly.</title>
        <authorList>
            <person name="Stuart O.P."/>
            <person name="Cleave R."/>
            <person name="Magrath M.J.L."/>
            <person name="Mikheyev A.S."/>
        </authorList>
    </citation>
    <scope>NUCLEOTIDE SEQUENCE [LARGE SCALE GENOMIC DNA]</scope>
    <source>
        <strain evidence="2">Daus_M_001</strain>
        <tissue evidence="2">Leg muscle</tissue>
    </source>
</reference>
<organism evidence="2 3">
    <name type="scientific">Dryococelus australis</name>
    <dbReference type="NCBI Taxonomy" id="614101"/>
    <lineage>
        <taxon>Eukaryota</taxon>
        <taxon>Metazoa</taxon>
        <taxon>Ecdysozoa</taxon>
        <taxon>Arthropoda</taxon>
        <taxon>Hexapoda</taxon>
        <taxon>Insecta</taxon>
        <taxon>Pterygota</taxon>
        <taxon>Neoptera</taxon>
        <taxon>Polyneoptera</taxon>
        <taxon>Phasmatodea</taxon>
        <taxon>Verophasmatodea</taxon>
        <taxon>Anareolatae</taxon>
        <taxon>Phasmatidae</taxon>
        <taxon>Eurycanthinae</taxon>
        <taxon>Dryococelus</taxon>
    </lineage>
</organism>